<dbReference type="GO" id="GO:0008168">
    <property type="term" value="F:methyltransferase activity"/>
    <property type="evidence" value="ECO:0007669"/>
    <property type="project" value="UniProtKB-KW"/>
</dbReference>
<dbReference type="Proteomes" id="UP001249020">
    <property type="component" value="Unassembled WGS sequence"/>
</dbReference>
<dbReference type="SUPFAM" id="SSF53335">
    <property type="entry name" value="S-adenosyl-L-methionine-dependent methyltransferases"/>
    <property type="match status" value="1"/>
</dbReference>
<dbReference type="InterPro" id="IPR029063">
    <property type="entry name" value="SAM-dependent_MTases_sf"/>
</dbReference>
<dbReference type="GO" id="GO:0032259">
    <property type="term" value="P:methylation"/>
    <property type="evidence" value="ECO:0007669"/>
    <property type="project" value="UniProtKB-KW"/>
</dbReference>
<accession>A0AAW8R2P1</accession>
<proteinExistence type="predicted"/>
<keyword evidence="1" id="KW-0489">Methyltransferase</keyword>
<sequence length="237" mass="26850">MLITKVKTKFKQFLRSLKLNKPAHNQFIFGQKLLSDIALDFTIKNLAFSSVLDIGSGAGVHADIFASEGKSVTRFDFGKSRAYTDKNDVIVGDFVNYEFSDKYDLVWASHVLEHTIHTHEFLTKLLAVSSKNGFVAITVPPAKSEFVGGHVTLWTPALLLYRMVLAGFDCKEAVVLNYGYNISVICPAKRNQMEMNDLAWDFNDIERLSEWLPDDIVPRMDGARYGKTYRSTETYLF</sequence>
<evidence type="ECO:0000313" key="2">
    <source>
        <dbReference type="Proteomes" id="UP001249020"/>
    </source>
</evidence>
<dbReference type="CDD" id="cd02440">
    <property type="entry name" value="AdoMet_MTases"/>
    <property type="match status" value="1"/>
</dbReference>
<comment type="caution">
    <text evidence="1">The sequence shown here is derived from an EMBL/GenBank/DDBJ whole genome shotgun (WGS) entry which is preliminary data.</text>
</comment>
<reference evidence="1 2" key="1">
    <citation type="submission" date="2023-09" db="EMBL/GenBank/DDBJ databases">
        <authorList>
            <person name="Rey-Velasco X."/>
        </authorList>
    </citation>
    <scope>NUCLEOTIDE SEQUENCE [LARGE SCALE GENOMIC DNA]</scope>
    <source>
        <strain evidence="1 2">W409</strain>
    </source>
</reference>
<dbReference type="RefSeq" id="WP_311361482.1">
    <property type="nucleotide sequence ID" value="NZ_JAVRIE010000003.1"/>
</dbReference>
<keyword evidence="1" id="KW-0808">Transferase</keyword>
<protein>
    <submittedName>
        <fullName evidence="1">Methyltransferase domain-containing protein</fullName>
    </submittedName>
</protein>
<dbReference type="EMBL" id="JAVRIE010000003">
    <property type="protein sequence ID" value="MDT0582704.1"/>
    <property type="molecule type" value="Genomic_DNA"/>
</dbReference>
<dbReference type="Pfam" id="PF13489">
    <property type="entry name" value="Methyltransf_23"/>
    <property type="match status" value="1"/>
</dbReference>
<keyword evidence="2" id="KW-1185">Reference proteome</keyword>
<dbReference type="AlphaFoldDB" id="A0AAW8R2P1"/>
<gene>
    <name evidence="1" type="ORF">RM544_09130</name>
</gene>
<organism evidence="1 2">
    <name type="scientific">Brumicola blandensis</name>
    <dbReference type="NCBI Taxonomy" id="3075611"/>
    <lineage>
        <taxon>Bacteria</taxon>
        <taxon>Pseudomonadati</taxon>
        <taxon>Pseudomonadota</taxon>
        <taxon>Gammaproteobacteria</taxon>
        <taxon>Alteromonadales</taxon>
        <taxon>Alteromonadaceae</taxon>
        <taxon>Brumicola</taxon>
    </lineage>
</organism>
<evidence type="ECO:0000313" key="1">
    <source>
        <dbReference type="EMBL" id="MDT0582704.1"/>
    </source>
</evidence>
<name>A0AAW8R2P1_9ALTE</name>
<dbReference type="Gene3D" id="3.40.50.150">
    <property type="entry name" value="Vaccinia Virus protein VP39"/>
    <property type="match status" value="1"/>
</dbReference>